<dbReference type="GeneID" id="93652137"/>
<proteinExistence type="predicted"/>
<comment type="caution">
    <text evidence="1">The sequence shown here is derived from an EMBL/GenBank/DDBJ whole genome shotgun (WGS) entry which is preliminary data.</text>
</comment>
<evidence type="ECO:0000313" key="1">
    <source>
        <dbReference type="EMBL" id="KAG5418790.1"/>
    </source>
</evidence>
<accession>A0A8H8DBD8</accession>
<dbReference type="AlphaFoldDB" id="A0A8H8DBD8"/>
<dbReference type="Proteomes" id="UP000669133">
    <property type="component" value="Unassembled WGS sequence"/>
</dbReference>
<dbReference type="RefSeq" id="XP_067547906.1">
    <property type="nucleotide sequence ID" value="XM_067692481.1"/>
</dbReference>
<organism evidence="1 2">
    <name type="scientific">Candida metapsilosis</name>
    <dbReference type="NCBI Taxonomy" id="273372"/>
    <lineage>
        <taxon>Eukaryota</taxon>
        <taxon>Fungi</taxon>
        <taxon>Dikarya</taxon>
        <taxon>Ascomycota</taxon>
        <taxon>Saccharomycotina</taxon>
        <taxon>Pichiomycetes</taxon>
        <taxon>Debaryomycetaceae</taxon>
        <taxon>Candida/Lodderomyces clade</taxon>
        <taxon>Candida</taxon>
    </lineage>
</organism>
<name>A0A8H8DBD8_9ASCO</name>
<sequence>MSTPFLQGIQRSTNRFYSYPNFTTHKGDDAENTSINSQGIPQSYAELNHNDKKYKKTPIDVYGIKPQHKKPSSFYPIEDKAELKSNAQTVTSKTSRFSRFMQKFQSRIYKTTGRNNKFNTVTGANIAPPIDDHLSTTSWKRRFSRHHTSMFYPKEDKSLPLKLDSDKLTEKNLSDIFSPPVEEPMKTIDSCKDEAIVNPSTMFIDFDSFYKDTFFTTSVRKPTTYDNSQITDETIVV</sequence>
<evidence type="ECO:0000313" key="2">
    <source>
        <dbReference type="Proteomes" id="UP000669133"/>
    </source>
</evidence>
<dbReference type="OrthoDB" id="4024063at2759"/>
<reference evidence="1 2" key="1">
    <citation type="submission" date="2020-12" db="EMBL/GenBank/DDBJ databases">
        <title>Effect of drift, selection, and recombination on the evolution of hybrid genomes in Candida yeast pathogens.</title>
        <authorList>
            <person name="Mixao V."/>
            <person name="Ksiezopolska E."/>
            <person name="Saus E."/>
            <person name="Boekhout T."/>
            <person name="Gacser A."/>
            <person name="Gabaldon T."/>
        </authorList>
    </citation>
    <scope>NUCLEOTIDE SEQUENCE [LARGE SCALE GENOMIC DNA]</scope>
    <source>
        <strain evidence="1 2">BP57</strain>
    </source>
</reference>
<protein>
    <submittedName>
        <fullName evidence="1">Uncharacterized protein</fullName>
    </submittedName>
</protein>
<gene>
    <name evidence="1" type="ORF">I9W82_003508</name>
</gene>
<keyword evidence="2" id="KW-1185">Reference proteome</keyword>
<dbReference type="EMBL" id="JAEOAQ010000004">
    <property type="protein sequence ID" value="KAG5418790.1"/>
    <property type="molecule type" value="Genomic_DNA"/>
</dbReference>